<evidence type="ECO:0000259" key="7">
    <source>
        <dbReference type="Pfam" id="PF01435"/>
    </source>
</evidence>
<evidence type="ECO:0000313" key="9">
    <source>
        <dbReference type="Proteomes" id="UP000214566"/>
    </source>
</evidence>
<dbReference type="Proteomes" id="UP000214566">
    <property type="component" value="Unassembled WGS sequence"/>
</dbReference>
<dbReference type="AlphaFoldDB" id="A0A238D9M6"/>
<dbReference type="GO" id="GO:0006508">
    <property type="term" value="P:proteolysis"/>
    <property type="evidence" value="ECO:0007669"/>
    <property type="project" value="UniProtKB-KW"/>
</dbReference>
<dbReference type="OrthoDB" id="9009500at2"/>
<evidence type="ECO:0000256" key="6">
    <source>
        <dbReference type="RuleBase" id="RU003983"/>
    </source>
</evidence>
<keyword evidence="9" id="KW-1185">Reference proteome</keyword>
<reference evidence="8 9" key="1">
    <citation type="submission" date="2016-06" db="EMBL/GenBank/DDBJ databases">
        <authorList>
            <person name="Kjaerup R.B."/>
            <person name="Dalgaard T.S."/>
            <person name="Juul-Madsen H.R."/>
        </authorList>
    </citation>
    <scope>NUCLEOTIDE SEQUENCE [LARGE SCALE GENOMIC DNA]</scope>
    <source>
        <strain evidence="8 9">DSM 16361</strain>
    </source>
</reference>
<organism evidence="8 9">
    <name type="scientific">Thiomonas delicata</name>
    <name type="common">Thiomonas cuprina</name>
    <dbReference type="NCBI Taxonomy" id="364030"/>
    <lineage>
        <taxon>Bacteria</taxon>
        <taxon>Pseudomonadati</taxon>
        <taxon>Pseudomonadota</taxon>
        <taxon>Betaproteobacteria</taxon>
        <taxon>Burkholderiales</taxon>
        <taxon>Thiomonas</taxon>
    </lineage>
</organism>
<dbReference type="RefSeq" id="WP_094161962.1">
    <property type="nucleotide sequence ID" value="NZ_LT592171.1"/>
</dbReference>
<dbReference type="Gene3D" id="3.30.2010.10">
    <property type="entry name" value="Metalloproteases ('zincins'), catalytic domain"/>
    <property type="match status" value="1"/>
</dbReference>
<proteinExistence type="inferred from homology"/>
<sequence length="185" mass="20466">MRDIADLVVIVWASLFGVSWLWRVTDPDPTRGRVRLSQAEISASQEREPWARAQLAQLATAAGLRSVPSFGVANAGTYYIPLRHRIQVSRAYLARLSDAELRLILAHEVGHATRRWKAFARRSPDEEVAADRVALRITGSTPDQWRYAVESTGRAEPGQIVGEDVVHRASALGLQGESCRSSVPK</sequence>
<comment type="cofactor">
    <cofactor evidence="6">
        <name>Zn(2+)</name>
        <dbReference type="ChEBI" id="CHEBI:29105"/>
    </cofactor>
    <text evidence="6">Binds 1 zinc ion per subunit.</text>
</comment>
<evidence type="ECO:0000313" key="8">
    <source>
        <dbReference type="EMBL" id="SBP90016.1"/>
    </source>
</evidence>
<dbReference type="GO" id="GO:0046872">
    <property type="term" value="F:metal ion binding"/>
    <property type="evidence" value="ECO:0007669"/>
    <property type="project" value="UniProtKB-KW"/>
</dbReference>
<comment type="similarity">
    <text evidence="6">Belongs to the peptidase M48 family.</text>
</comment>
<feature type="domain" description="Peptidase M48" evidence="7">
    <location>
        <begin position="48"/>
        <end position="115"/>
    </location>
</feature>
<gene>
    <name evidence="8" type="ORF">THIARS_90166</name>
</gene>
<name>A0A238D9M6_THIDL</name>
<keyword evidence="1 6" id="KW-0645">Protease</keyword>
<protein>
    <recommendedName>
        <fullName evidence="7">Peptidase M48 domain-containing protein</fullName>
    </recommendedName>
</protein>
<keyword evidence="3 6" id="KW-0378">Hydrolase</keyword>
<keyword evidence="5 6" id="KW-0482">Metalloprotease</keyword>
<dbReference type="EMBL" id="FLMQ01000058">
    <property type="protein sequence ID" value="SBP90016.1"/>
    <property type="molecule type" value="Genomic_DNA"/>
</dbReference>
<evidence type="ECO:0000256" key="3">
    <source>
        <dbReference type="ARBA" id="ARBA00022801"/>
    </source>
</evidence>
<evidence type="ECO:0000256" key="4">
    <source>
        <dbReference type="ARBA" id="ARBA00022833"/>
    </source>
</evidence>
<evidence type="ECO:0000256" key="5">
    <source>
        <dbReference type="ARBA" id="ARBA00023049"/>
    </source>
</evidence>
<keyword evidence="2" id="KW-0479">Metal-binding</keyword>
<accession>A0A238D9M6</accession>
<evidence type="ECO:0000256" key="1">
    <source>
        <dbReference type="ARBA" id="ARBA00022670"/>
    </source>
</evidence>
<dbReference type="Pfam" id="PF01435">
    <property type="entry name" value="Peptidase_M48"/>
    <property type="match status" value="1"/>
</dbReference>
<dbReference type="InterPro" id="IPR001915">
    <property type="entry name" value="Peptidase_M48"/>
</dbReference>
<evidence type="ECO:0000256" key="2">
    <source>
        <dbReference type="ARBA" id="ARBA00022723"/>
    </source>
</evidence>
<keyword evidence="4 6" id="KW-0862">Zinc</keyword>
<dbReference type="GO" id="GO:0004222">
    <property type="term" value="F:metalloendopeptidase activity"/>
    <property type="evidence" value="ECO:0007669"/>
    <property type="project" value="InterPro"/>
</dbReference>